<dbReference type="AlphaFoldDB" id="A0A382USJ8"/>
<dbReference type="InterPro" id="IPR000866">
    <property type="entry name" value="AhpC/TSA"/>
</dbReference>
<dbReference type="GO" id="GO:0016209">
    <property type="term" value="F:antioxidant activity"/>
    <property type="evidence" value="ECO:0007669"/>
    <property type="project" value="InterPro"/>
</dbReference>
<dbReference type="SUPFAM" id="SSF52833">
    <property type="entry name" value="Thioredoxin-like"/>
    <property type="match status" value="1"/>
</dbReference>
<proteinExistence type="predicted"/>
<evidence type="ECO:0000259" key="1">
    <source>
        <dbReference type="Pfam" id="PF00578"/>
    </source>
</evidence>
<sequence length="109" mass="12634">MQTDYETISQYNTEIVYVNPMDIHRTKDYFAKSKMSMENTPFTAVLDPEHTFTEAYSIEKPGTKFKEAYPSTFVIDRGGILRFKYIGMTPSDRPSLEHIKEILKVVEGK</sequence>
<evidence type="ECO:0000313" key="2">
    <source>
        <dbReference type="EMBL" id="SVD37117.1"/>
    </source>
</evidence>
<dbReference type="GO" id="GO:0016491">
    <property type="term" value="F:oxidoreductase activity"/>
    <property type="evidence" value="ECO:0007669"/>
    <property type="project" value="InterPro"/>
</dbReference>
<dbReference type="Pfam" id="PF00578">
    <property type="entry name" value="AhpC-TSA"/>
    <property type="match status" value="1"/>
</dbReference>
<accession>A0A382USJ8</accession>
<dbReference type="InterPro" id="IPR036249">
    <property type="entry name" value="Thioredoxin-like_sf"/>
</dbReference>
<reference evidence="2" key="1">
    <citation type="submission" date="2018-05" db="EMBL/GenBank/DDBJ databases">
        <authorList>
            <person name="Lanie J.A."/>
            <person name="Ng W.-L."/>
            <person name="Kazmierczak K.M."/>
            <person name="Andrzejewski T.M."/>
            <person name="Davidsen T.M."/>
            <person name="Wayne K.J."/>
            <person name="Tettelin H."/>
            <person name="Glass J.I."/>
            <person name="Rusch D."/>
            <person name="Podicherti R."/>
            <person name="Tsui H.-C.T."/>
            <person name="Winkler M.E."/>
        </authorList>
    </citation>
    <scope>NUCLEOTIDE SEQUENCE</scope>
</reference>
<dbReference type="Gene3D" id="3.40.30.10">
    <property type="entry name" value="Glutaredoxin"/>
    <property type="match status" value="1"/>
</dbReference>
<gene>
    <name evidence="2" type="ORF">METZ01_LOCUS389971</name>
</gene>
<protein>
    <recommendedName>
        <fullName evidence="1">Alkyl hydroperoxide reductase subunit C/ Thiol specific antioxidant domain-containing protein</fullName>
    </recommendedName>
</protein>
<dbReference type="EMBL" id="UINC01146410">
    <property type="protein sequence ID" value="SVD37117.1"/>
    <property type="molecule type" value="Genomic_DNA"/>
</dbReference>
<name>A0A382USJ8_9ZZZZ</name>
<organism evidence="2">
    <name type="scientific">marine metagenome</name>
    <dbReference type="NCBI Taxonomy" id="408172"/>
    <lineage>
        <taxon>unclassified sequences</taxon>
        <taxon>metagenomes</taxon>
        <taxon>ecological metagenomes</taxon>
    </lineage>
</organism>
<feature type="domain" description="Alkyl hydroperoxide reductase subunit C/ Thiol specific antioxidant" evidence="1">
    <location>
        <begin position="1"/>
        <end position="83"/>
    </location>
</feature>